<dbReference type="InterPro" id="IPR036388">
    <property type="entry name" value="WH-like_DNA-bd_sf"/>
</dbReference>
<dbReference type="Pfam" id="PF00196">
    <property type="entry name" value="GerE"/>
    <property type="match status" value="1"/>
</dbReference>
<keyword evidence="3" id="KW-0804">Transcription</keyword>
<dbReference type="GO" id="GO:0003677">
    <property type="term" value="F:DNA binding"/>
    <property type="evidence" value="ECO:0007669"/>
    <property type="project" value="UniProtKB-KW"/>
</dbReference>
<dbReference type="Pfam" id="PF03472">
    <property type="entry name" value="Autoind_bind"/>
    <property type="match status" value="1"/>
</dbReference>
<dbReference type="EMBL" id="CP073910">
    <property type="protein sequence ID" value="QUT07031.1"/>
    <property type="molecule type" value="Genomic_DNA"/>
</dbReference>
<sequence length="237" mass="26327">MEKIFSSLDAVSDVPALWDLLVGFFQRQGITRIVAVHFPPVGSADQDRVRILAFGFPEAWMEDYRAGRHFHDPVRAHAKIHPVAFRWSDIRSLRTITPEEDQFLRDFGKVQKGDGVAIPVFGPYGRNGFIGLSLPAGLKAMPPDMMRLCKLVAQYAHQRYCEIVAPDLDVHQPLSPRELEVLGWVARGKSNSVIAEIIGVSSNTVDTHLRRIYAKLNVTDRVSAALAGLGHGLVNLP</sequence>
<dbReference type="InterPro" id="IPR016032">
    <property type="entry name" value="Sig_transdc_resp-reg_C-effctor"/>
</dbReference>
<feature type="domain" description="HTH luxR-type" evidence="4">
    <location>
        <begin position="167"/>
        <end position="232"/>
    </location>
</feature>
<name>A0A975Q2T8_9SPHN</name>
<evidence type="ECO:0000259" key="4">
    <source>
        <dbReference type="PROSITE" id="PS50043"/>
    </source>
</evidence>
<evidence type="ECO:0000313" key="5">
    <source>
        <dbReference type="EMBL" id="QUT07031.1"/>
    </source>
</evidence>
<dbReference type="GO" id="GO:0006355">
    <property type="term" value="P:regulation of DNA-templated transcription"/>
    <property type="evidence" value="ECO:0007669"/>
    <property type="project" value="InterPro"/>
</dbReference>
<keyword evidence="6" id="KW-1185">Reference proteome</keyword>
<dbReference type="KEGG" id="spph:KFK14_06285"/>
<accession>A0A975Q2T8</accession>
<proteinExistence type="predicted"/>
<dbReference type="InterPro" id="IPR036693">
    <property type="entry name" value="TF_LuxR_autoind-bd_dom_sf"/>
</dbReference>
<dbReference type="SUPFAM" id="SSF75516">
    <property type="entry name" value="Pheromone-binding domain of LuxR-like quorum-sensing transcription factors"/>
    <property type="match status" value="1"/>
</dbReference>
<dbReference type="Proteomes" id="UP000681425">
    <property type="component" value="Chromosome"/>
</dbReference>
<evidence type="ECO:0000256" key="3">
    <source>
        <dbReference type="ARBA" id="ARBA00023163"/>
    </source>
</evidence>
<dbReference type="PROSITE" id="PS50043">
    <property type="entry name" value="HTH_LUXR_2"/>
    <property type="match status" value="1"/>
</dbReference>
<dbReference type="SMART" id="SM00421">
    <property type="entry name" value="HTH_LUXR"/>
    <property type="match status" value="1"/>
</dbReference>
<keyword evidence="2" id="KW-0238">DNA-binding</keyword>
<dbReference type="PRINTS" id="PR00038">
    <property type="entry name" value="HTHLUXR"/>
</dbReference>
<evidence type="ECO:0000256" key="2">
    <source>
        <dbReference type="ARBA" id="ARBA00023125"/>
    </source>
</evidence>
<gene>
    <name evidence="5" type="ORF">KFK14_06285</name>
</gene>
<organism evidence="5 6">
    <name type="scientific">Sphingobium phenoxybenzoativorans</name>
    <dbReference type="NCBI Taxonomy" id="1592790"/>
    <lineage>
        <taxon>Bacteria</taxon>
        <taxon>Pseudomonadati</taxon>
        <taxon>Pseudomonadota</taxon>
        <taxon>Alphaproteobacteria</taxon>
        <taxon>Sphingomonadales</taxon>
        <taxon>Sphingomonadaceae</taxon>
        <taxon>Sphingobium</taxon>
    </lineage>
</organism>
<dbReference type="PANTHER" id="PTHR44688">
    <property type="entry name" value="DNA-BINDING TRANSCRIPTIONAL ACTIVATOR DEVR_DOSR"/>
    <property type="match status" value="1"/>
</dbReference>
<dbReference type="PROSITE" id="PS00622">
    <property type="entry name" value="HTH_LUXR_1"/>
    <property type="match status" value="1"/>
</dbReference>
<evidence type="ECO:0000313" key="6">
    <source>
        <dbReference type="Proteomes" id="UP000681425"/>
    </source>
</evidence>
<dbReference type="SUPFAM" id="SSF46894">
    <property type="entry name" value="C-terminal effector domain of the bipartite response regulators"/>
    <property type="match status" value="1"/>
</dbReference>
<evidence type="ECO:0000256" key="1">
    <source>
        <dbReference type="ARBA" id="ARBA00023015"/>
    </source>
</evidence>
<keyword evidence="1" id="KW-0805">Transcription regulation</keyword>
<dbReference type="Gene3D" id="3.30.450.80">
    <property type="entry name" value="Transcription factor LuxR-like, autoinducer-binding domain"/>
    <property type="match status" value="1"/>
</dbReference>
<dbReference type="CDD" id="cd06170">
    <property type="entry name" value="LuxR_C_like"/>
    <property type="match status" value="1"/>
</dbReference>
<dbReference type="InterPro" id="IPR005143">
    <property type="entry name" value="TF_LuxR_autoind-bd_dom"/>
</dbReference>
<dbReference type="PANTHER" id="PTHR44688:SF16">
    <property type="entry name" value="DNA-BINDING TRANSCRIPTIONAL ACTIVATOR DEVR_DOSR"/>
    <property type="match status" value="1"/>
</dbReference>
<reference evidence="5" key="1">
    <citation type="submission" date="2021-04" db="EMBL/GenBank/DDBJ databases">
        <title>Isolation of p-tert-butylphenol degrading bacteria Sphingobium phenoxybenzoativorans Tas13 from active sludge.</title>
        <authorList>
            <person name="Li Y."/>
        </authorList>
    </citation>
    <scope>NUCLEOTIDE SEQUENCE</scope>
    <source>
        <strain evidence="5">Tas13</strain>
    </source>
</reference>
<dbReference type="RefSeq" id="WP_212610268.1">
    <property type="nucleotide sequence ID" value="NZ_CP073910.1"/>
</dbReference>
<dbReference type="InterPro" id="IPR000792">
    <property type="entry name" value="Tscrpt_reg_LuxR_C"/>
</dbReference>
<protein>
    <submittedName>
        <fullName evidence="5">LuxR family transcriptional regulator</fullName>
    </submittedName>
</protein>
<dbReference type="Gene3D" id="1.10.10.10">
    <property type="entry name" value="Winged helix-like DNA-binding domain superfamily/Winged helix DNA-binding domain"/>
    <property type="match status" value="1"/>
</dbReference>
<dbReference type="AlphaFoldDB" id="A0A975Q2T8"/>